<accession>A0A1Z5JWS1</accession>
<dbReference type="Gene3D" id="3.30.420.10">
    <property type="entry name" value="Ribonuclease H-like superfamily/Ribonuclease H"/>
    <property type="match status" value="2"/>
</dbReference>
<name>A0A1Z5JWS1_FISSO</name>
<reference evidence="2 3" key="1">
    <citation type="journal article" date="2015" name="Plant Cell">
        <title>Oil accumulation by the oleaginous diatom Fistulifera solaris as revealed by the genome and transcriptome.</title>
        <authorList>
            <person name="Tanaka T."/>
            <person name="Maeda Y."/>
            <person name="Veluchamy A."/>
            <person name="Tanaka M."/>
            <person name="Abida H."/>
            <person name="Marechal E."/>
            <person name="Bowler C."/>
            <person name="Muto M."/>
            <person name="Sunaga Y."/>
            <person name="Tanaka M."/>
            <person name="Yoshino T."/>
            <person name="Taniguchi T."/>
            <person name="Fukuda Y."/>
            <person name="Nemoto M."/>
            <person name="Matsumoto M."/>
            <person name="Wong P.S."/>
            <person name="Aburatani S."/>
            <person name="Fujibuchi W."/>
        </authorList>
    </citation>
    <scope>NUCLEOTIDE SEQUENCE [LARGE SCALE GENOMIC DNA]</scope>
    <source>
        <strain evidence="2 3">JPCC DA0580</strain>
    </source>
</reference>
<organism evidence="2 3">
    <name type="scientific">Fistulifera solaris</name>
    <name type="common">Oleaginous diatom</name>
    <dbReference type="NCBI Taxonomy" id="1519565"/>
    <lineage>
        <taxon>Eukaryota</taxon>
        <taxon>Sar</taxon>
        <taxon>Stramenopiles</taxon>
        <taxon>Ochrophyta</taxon>
        <taxon>Bacillariophyta</taxon>
        <taxon>Bacillariophyceae</taxon>
        <taxon>Bacillariophycidae</taxon>
        <taxon>Naviculales</taxon>
        <taxon>Naviculaceae</taxon>
        <taxon>Fistulifera</taxon>
    </lineage>
</organism>
<dbReference type="SUPFAM" id="SSF53098">
    <property type="entry name" value="Ribonuclease H-like"/>
    <property type="match status" value="1"/>
</dbReference>
<evidence type="ECO:0000256" key="1">
    <source>
        <dbReference type="ARBA" id="ARBA00008372"/>
    </source>
</evidence>
<comment type="similarity">
    <text evidence="1">Belongs to the CAF1 family.</text>
</comment>
<dbReference type="InterPro" id="IPR036867">
    <property type="entry name" value="R3H_dom_sf"/>
</dbReference>
<dbReference type="Gene3D" id="3.30.1370.50">
    <property type="entry name" value="R3H-like domain"/>
    <property type="match status" value="1"/>
</dbReference>
<dbReference type="Proteomes" id="UP000198406">
    <property type="component" value="Unassembled WGS sequence"/>
</dbReference>
<dbReference type="GO" id="GO:0003723">
    <property type="term" value="F:RNA binding"/>
    <property type="evidence" value="ECO:0007669"/>
    <property type="project" value="TreeGrafter"/>
</dbReference>
<comment type="caution">
    <text evidence="2">The sequence shown here is derived from an EMBL/GenBank/DDBJ whole genome shotgun (WGS) entry which is preliminary data.</text>
</comment>
<dbReference type="PANTHER" id="PTHR15092:SF22">
    <property type="entry name" value="POLY(A)-SPECIFIC RIBONUCLEASE PNLDC1"/>
    <property type="match status" value="1"/>
</dbReference>
<dbReference type="InterPro" id="IPR051181">
    <property type="entry name" value="CAF1_poly(A)_ribonucleases"/>
</dbReference>
<dbReference type="InterPro" id="IPR006941">
    <property type="entry name" value="RNase_CAF1"/>
</dbReference>
<proteinExistence type="inferred from homology"/>
<dbReference type="InterPro" id="IPR012337">
    <property type="entry name" value="RNaseH-like_sf"/>
</dbReference>
<keyword evidence="3" id="KW-1185">Reference proteome</keyword>
<dbReference type="EMBL" id="BDSP01000127">
    <property type="protein sequence ID" value="GAX18316.1"/>
    <property type="molecule type" value="Genomic_DNA"/>
</dbReference>
<sequence length="626" mass="71781">MVNVTRSNFIELSNDLLEHLPTAAFIAIDEEMTGISIQNRRSPKDKSPSEQYPDLKMAAERYSIIQLGVSLFQNLNGSWLARCYNFYLFPSDREVVLNPSTVQFLKQHNMSFDMWMKEGIPFQTGHQAAISFQKYVDHQKRLQKEAEQAQVPATIQNSVKRTIELRRIEDIEFFARAMAALREWLDGVHDDGGTSFLLPPCNSFLRRALYENIEKEYPSLELESAGPTHPNQIRAWRLTPEEKVARKQQLQHQSWESLICDQIGLWRVFEAITRVCRGEELDRSSVLFANSFNEINWNNTGSIFANDSIVRGKIPLVVHNGFMDVCFLLSHFHSVKLPDELSGCKELIRSYFPMVYDTKVMATECLSLWSNDCTTLSGLYETRGEEQANAIRIARDISDQAHEAAHDAYMTGAVYICLCDEIKDANPDDGLKPDGRFGILTHLQDTGVTHDDQVRIVFARNKLYQMSLYTMDLEDATCDPLSRGMLPEFTYRVSRIDPLVSTRDIIRCLSDLFDSQNRRINFEIIWIDDTTFLVAASYRPPPPSPSEEGEVVAPVDPDEIARVLQEHGPIIFEVLRNRFKHETILTLAEHLDSLKNVDEEPTESQSIFSKIWDLFAGKPTKRRRLN</sequence>
<evidence type="ECO:0000313" key="3">
    <source>
        <dbReference type="Proteomes" id="UP000198406"/>
    </source>
</evidence>
<dbReference type="GO" id="GO:0000175">
    <property type="term" value="F:3'-5'-RNA exonuclease activity"/>
    <property type="evidence" value="ECO:0007669"/>
    <property type="project" value="TreeGrafter"/>
</dbReference>
<dbReference type="Pfam" id="PF04857">
    <property type="entry name" value="CAF1"/>
    <property type="match status" value="1"/>
</dbReference>
<dbReference type="InterPro" id="IPR036397">
    <property type="entry name" value="RNaseH_sf"/>
</dbReference>
<dbReference type="PANTHER" id="PTHR15092">
    <property type="entry name" value="POLY A -SPECIFIC RIBONUCLEASE/TARGET OF EGR1, MEMBER 1"/>
    <property type="match status" value="1"/>
</dbReference>
<protein>
    <submittedName>
        <fullName evidence="2">Uncharacterized protein</fullName>
    </submittedName>
</protein>
<evidence type="ECO:0000313" key="2">
    <source>
        <dbReference type="EMBL" id="GAX18316.1"/>
    </source>
</evidence>
<dbReference type="AlphaFoldDB" id="A0A1Z5JWS1"/>
<dbReference type="OrthoDB" id="1432093at2759"/>
<dbReference type="InParanoid" id="A0A1Z5JWS1"/>
<gene>
    <name evidence="2" type="ORF">FisN_23Hh209</name>
</gene>